<feature type="region of interest" description="Disordered" evidence="1">
    <location>
        <begin position="1"/>
        <end position="35"/>
    </location>
</feature>
<protein>
    <submittedName>
        <fullName evidence="2">Uncharacterized protein</fullName>
    </submittedName>
</protein>
<keyword evidence="3" id="KW-1185">Reference proteome</keyword>
<dbReference type="AlphaFoldDB" id="A0A2Z7B2K3"/>
<evidence type="ECO:0000256" key="1">
    <source>
        <dbReference type="SAM" id="MobiDB-lite"/>
    </source>
</evidence>
<sequence length="358" mass="39213">MGCPGQARTKPRRKLAIAAPPRNHRPVAATSATCSARPQASFARQRAWPLEICADSGTYTSHSPVLRRAIMHETAATGWPKQRPTLSHQARHDRAHMCARGKGRGAAMRGGAVAGMLKFCSGIQLAVGLQPLRLRNHNFGLAQRIMVKRLATSRHDPLGITDSACKNQLVVVSVQYGPFNTYIPIRSTIIGKSRVARDPIAIHTSWRSNSDIASVTRDPESALEEEREVSVSSCCEICAPPASLNFWVLLAEPLGSLAFKMAQVRQLERGQKVKLESAAWCWSFSWSFSKVYSTPLVIGSALDHCACTQLRTQSLLLYAVLDLRLSCSALQHSTLELCSSLLLRLIFVLLLLQVGEPA</sequence>
<dbReference type="EMBL" id="KV010236">
    <property type="protein sequence ID" value="KZV27906.1"/>
    <property type="molecule type" value="Genomic_DNA"/>
</dbReference>
<evidence type="ECO:0000313" key="3">
    <source>
        <dbReference type="Proteomes" id="UP000250235"/>
    </source>
</evidence>
<gene>
    <name evidence="2" type="ORF">F511_35655</name>
</gene>
<proteinExistence type="predicted"/>
<organism evidence="2 3">
    <name type="scientific">Dorcoceras hygrometricum</name>
    <dbReference type="NCBI Taxonomy" id="472368"/>
    <lineage>
        <taxon>Eukaryota</taxon>
        <taxon>Viridiplantae</taxon>
        <taxon>Streptophyta</taxon>
        <taxon>Embryophyta</taxon>
        <taxon>Tracheophyta</taxon>
        <taxon>Spermatophyta</taxon>
        <taxon>Magnoliopsida</taxon>
        <taxon>eudicotyledons</taxon>
        <taxon>Gunneridae</taxon>
        <taxon>Pentapetalae</taxon>
        <taxon>asterids</taxon>
        <taxon>lamiids</taxon>
        <taxon>Lamiales</taxon>
        <taxon>Gesneriaceae</taxon>
        <taxon>Didymocarpoideae</taxon>
        <taxon>Trichosporeae</taxon>
        <taxon>Loxocarpinae</taxon>
        <taxon>Dorcoceras</taxon>
    </lineage>
</organism>
<evidence type="ECO:0000313" key="2">
    <source>
        <dbReference type="EMBL" id="KZV27906.1"/>
    </source>
</evidence>
<dbReference type="Proteomes" id="UP000250235">
    <property type="component" value="Unassembled WGS sequence"/>
</dbReference>
<accession>A0A2Z7B2K3</accession>
<reference evidence="2 3" key="1">
    <citation type="journal article" date="2015" name="Proc. Natl. Acad. Sci. U.S.A.">
        <title>The resurrection genome of Boea hygrometrica: A blueprint for survival of dehydration.</title>
        <authorList>
            <person name="Xiao L."/>
            <person name="Yang G."/>
            <person name="Zhang L."/>
            <person name="Yang X."/>
            <person name="Zhao S."/>
            <person name="Ji Z."/>
            <person name="Zhou Q."/>
            <person name="Hu M."/>
            <person name="Wang Y."/>
            <person name="Chen M."/>
            <person name="Xu Y."/>
            <person name="Jin H."/>
            <person name="Xiao X."/>
            <person name="Hu G."/>
            <person name="Bao F."/>
            <person name="Hu Y."/>
            <person name="Wan P."/>
            <person name="Li L."/>
            <person name="Deng X."/>
            <person name="Kuang T."/>
            <person name="Xiang C."/>
            <person name="Zhu J.K."/>
            <person name="Oliver M.J."/>
            <person name="He Y."/>
        </authorList>
    </citation>
    <scope>NUCLEOTIDE SEQUENCE [LARGE SCALE GENOMIC DNA]</scope>
    <source>
        <strain evidence="3">cv. XS01</strain>
    </source>
</reference>
<name>A0A2Z7B2K3_9LAMI</name>